<keyword evidence="7" id="KW-1185">Reference proteome</keyword>
<dbReference type="InterPro" id="IPR045028">
    <property type="entry name" value="DinG/Rad3-like"/>
</dbReference>
<sequence>MTDTQTRTPTPVQELTLLLGESVKIATGNPEAQPRPGQLMCAKDIWQALSTRTRMNGIAPTGTGKSFAHMSCAALAAVLYEERTVISTNSLALQAQFMEKDLPVVAEAVEHLYDGYELRYAVLKGVSNYADPVRALDLARNLTGKTGERSFTALVKLLESGQFDKRWKPKNSGPQTSGAMKLAELAAWALGVYLDDSAHGDRESCPVEHTGDDWSLVSASSDEKAEEKDTGYVAKADDAKDRALEAHVVVTNHTLLGMQAAQRIPVVFGSKRLGRFDHLIVDEAHTLPDQVRSRGAAEVSGRQVIKAGRAVMNVIDDRFIDEDAQILAQDVDKAMQRAVATLPPKETALRVGGDEAGPVEDVLDQILQFTGRYLRQVKAAQESNKSNPVFTQKCRRATSALERLTNAANDATEPNPHIARWVTKQMDPKLPPVFESSPIFVGKLIENELWTVAPVIDMDSLEPEDDLEALLAMREPLGVACVSATLPSTFNLDVNIPSPPSEYASPFTEAYAGSAMFVPQCLAPADIESLKSSFGGYNGKVKFDTYRHETWATGLIISLVRANGGRALVLSAKSASGKAYGKALEEALAGTGISVHTQWDGGQVSRIIDRWRSDETSVMVGTKSCMTGIDAKGETASLIIIDRPPRAAKNVIDEARLEDKMSSLGGNRWAADQQVYVSDAALLLDQAVGRAIRAESDRAMVAVLDPRLLTPKWSAFNYSTPVRQEFVKPLLRFGAKFNDLSAAVGWLEDRRSRVANG</sequence>
<proteinExistence type="inferred from homology"/>
<dbReference type="Gene3D" id="3.40.50.300">
    <property type="entry name" value="P-loop containing nucleotide triphosphate hydrolases"/>
    <property type="match status" value="2"/>
</dbReference>
<dbReference type="Proteomes" id="UP000295601">
    <property type="component" value="Unassembled WGS sequence"/>
</dbReference>
<evidence type="ECO:0000259" key="5">
    <source>
        <dbReference type="PROSITE" id="PS51193"/>
    </source>
</evidence>
<dbReference type="PANTHER" id="PTHR11472:SF34">
    <property type="entry name" value="REGULATOR OF TELOMERE ELONGATION HELICASE 1"/>
    <property type="match status" value="1"/>
</dbReference>
<keyword evidence="6" id="KW-0347">Helicase</keyword>
<dbReference type="GO" id="GO:0003676">
    <property type="term" value="F:nucleic acid binding"/>
    <property type="evidence" value="ECO:0007669"/>
    <property type="project" value="InterPro"/>
</dbReference>
<keyword evidence="2" id="KW-0378">Hydrolase</keyword>
<protein>
    <submittedName>
        <fullName evidence="6">ATP-dependent DNA helicase DinG</fullName>
    </submittedName>
</protein>
<reference evidence="6 7" key="1">
    <citation type="submission" date="2019-03" db="EMBL/GenBank/DDBJ databases">
        <title>Genomic analyses of the natural microbiome of Caenorhabditis elegans.</title>
        <authorList>
            <person name="Samuel B."/>
        </authorList>
    </citation>
    <scope>NUCLEOTIDE SEQUENCE [LARGE SCALE GENOMIC DNA]</scope>
    <source>
        <strain evidence="6 7">JUb18</strain>
    </source>
</reference>
<dbReference type="SMART" id="SM00491">
    <property type="entry name" value="HELICc2"/>
    <property type="match status" value="1"/>
</dbReference>
<name>A0A4R6RRW4_9MICO</name>
<organism evidence="6 7">
    <name type="scientific">Leucobacter luti</name>
    <dbReference type="NCBI Taxonomy" id="340320"/>
    <lineage>
        <taxon>Bacteria</taxon>
        <taxon>Bacillati</taxon>
        <taxon>Actinomycetota</taxon>
        <taxon>Actinomycetes</taxon>
        <taxon>Micrococcales</taxon>
        <taxon>Microbacteriaceae</taxon>
        <taxon>Leucobacter</taxon>
    </lineage>
</organism>
<evidence type="ECO:0000256" key="2">
    <source>
        <dbReference type="ARBA" id="ARBA00022801"/>
    </source>
</evidence>
<dbReference type="PANTHER" id="PTHR11472">
    <property type="entry name" value="DNA REPAIR DEAD HELICASE RAD3/XP-D SUBFAMILY MEMBER"/>
    <property type="match status" value="1"/>
</dbReference>
<dbReference type="AlphaFoldDB" id="A0A4R6RRW4"/>
<dbReference type="Pfam" id="PF13307">
    <property type="entry name" value="Helicase_C_2"/>
    <property type="match status" value="1"/>
</dbReference>
<comment type="similarity">
    <text evidence="4">Belongs to the helicase family. DinG subfamily.</text>
</comment>
<feature type="domain" description="Helicase ATP-binding" evidence="5">
    <location>
        <begin position="24"/>
        <end position="338"/>
    </location>
</feature>
<evidence type="ECO:0000313" key="6">
    <source>
        <dbReference type="EMBL" id="TDP89522.1"/>
    </source>
</evidence>
<evidence type="ECO:0000256" key="3">
    <source>
        <dbReference type="ARBA" id="ARBA00022840"/>
    </source>
</evidence>
<keyword evidence="3" id="KW-0067">ATP-binding</keyword>
<dbReference type="PROSITE" id="PS51193">
    <property type="entry name" value="HELICASE_ATP_BIND_2"/>
    <property type="match status" value="1"/>
</dbReference>
<accession>A0A4R6RRW4</accession>
<dbReference type="InterPro" id="IPR014013">
    <property type="entry name" value="Helic_SF1/SF2_ATP-bd_DinG/Rad3"/>
</dbReference>
<dbReference type="OrthoDB" id="9805194at2"/>
<dbReference type="InterPro" id="IPR006555">
    <property type="entry name" value="ATP-dep_Helicase_C"/>
</dbReference>
<dbReference type="GO" id="GO:0005524">
    <property type="term" value="F:ATP binding"/>
    <property type="evidence" value="ECO:0007669"/>
    <property type="project" value="UniProtKB-KW"/>
</dbReference>
<gene>
    <name evidence="6" type="ORF">EDF62_3253</name>
</gene>
<dbReference type="GO" id="GO:0003678">
    <property type="term" value="F:DNA helicase activity"/>
    <property type="evidence" value="ECO:0007669"/>
    <property type="project" value="TreeGrafter"/>
</dbReference>
<keyword evidence="1" id="KW-0547">Nucleotide-binding</keyword>
<evidence type="ECO:0000256" key="4">
    <source>
        <dbReference type="ARBA" id="ARBA00038058"/>
    </source>
</evidence>
<evidence type="ECO:0000313" key="7">
    <source>
        <dbReference type="Proteomes" id="UP000295601"/>
    </source>
</evidence>
<dbReference type="SUPFAM" id="SSF52540">
    <property type="entry name" value="P-loop containing nucleoside triphosphate hydrolases"/>
    <property type="match status" value="1"/>
</dbReference>
<dbReference type="EMBL" id="SNYA01000009">
    <property type="protein sequence ID" value="TDP89522.1"/>
    <property type="molecule type" value="Genomic_DNA"/>
</dbReference>
<dbReference type="InterPro" id="IPR027417">
    <property type="entry name" value="P-loop_NTPase"/>
</dbReference>
<dbReference type="GO" id="GO:0016818">
    <property type="term" value="F:hydrolase activity, acting on acid anhydrides, in phosphorus-containing anhydrides"/>
    <property type="evidence" value="ECO:0007669"/>
    <property type="project" value="InterPro"/>
</dbReference>
<dbReference type="GO" id="GO:0006139">
    <property type="term" value="P:nucleobase-containing compound metabolic process"/>
    <property type="evidence" value="ECO:0007669"/>
    <property type="project" value="InterPro"/>
</dbReference>
<comment type="caution">
    <text evidence="6">The sequence shown here is derived from an EMBL/GenBank/DDBJ whole genome shotgun (WGS) entry which is preliminary data.</text>
</comment>
<evidence type="ECO:0000256" key="1">
    <source>
        <dbReference type="ARBA" id="ARBA00022741"/>
    </source>
</evidence>
<dbReference type="RefSeq" id="WP_133617774.1">
    <property type="nucleotide sequence ID" value="NZ_SNYA01000009.1"/>
</dbReference>